<feature type="domain" description="AAA+ ATPase" evidence="12">
    <location>
        <begin position="816"/>
        <end position="1056"/>
    </location>
</feature>
<feature type="domain" description="AAA+ ATPase" evidence="12">
    <location>
        <begin position="1566"/>
        <end position="1785"/>
    </location>
</feature>
<comment type="similarity">
    <text evidence="3">Belongs to the midasin family.</text>
</comment>
<evidence type="ECO:0000256" key="8">
    <source>
        <dbReference type="ARBA" id="ARBA00023186"/>
    </source>
</evidence>
<evidence type="ECO:0000256" key="5">
    <source>
        <dbReference type="ARBA" id="ARBA00022553"/>
    </source>
</evidence>
<name>A0A066W1B7_TILAU</name>
<dbReference type="FunFam" id="3.40.50.300:FF:000142">
    <property type="entry name" value="Midasin"/>
    <property type="match status" value="1"/>
</dbReference>
<keyword evidence="8" id="KW-0143">Chaperone</keyword>
<dbReference type="InterPro" id="IPR003593">
    <property type="entry name" value="AAA+_ATPase"/>
</dbReference>
<keyword evidence="7" id="KW-0067">ATP-binding</keyword>
<evidence type="ECO:0000313" key="13">
    <source>
        <dbReference type="EMBL" id="KDN47531.1"/>
    </source>
</evidence>
<dbReference type="InterPro" id="IPR025662">
    <property type="entry name" value="Sigma_54_int_dom_ATP-bd_1"/>
</dbReference>
<dbReference type="Proteomes" id="UP000027361">
    <property type="component" value="Unassembled WGS sequence"/>
</dbReference>
<dbReference type="Pfam" id="PF17865">
    <property type="entry name" value="AAA_lid_5"/>
    <property type="match status" value="1"/>
</dbReference>
<dbReference type="CDD" id="cd00009">
    <property type="entry name" value="AAA"/>
    <property type="match status" value="2"/>
</dbReference>
<evidence type="ECO:0000313" key="14">
    <source>
        <dbReference type="Proteomes" id="UP000027361"/>
    </source>
</evidence>
<accession>A0A066W1B7</accession>
<feature type="domain" description="AAA+ ATPase" evidence="12">
    <location>
        <begin position="401"/>
        <end position="630"/>
    </location>
</feature>
<sequence length="3036" mass="333486">MLPTPTEFSGASPTSKAGIAARYVSALDIDLQHACVKLIDSLPRRSVPAHSLKILKCCASAENDESHAAAQLAPVDLVKLSDALRELLLIPTCAQHVAIQFHPILLHLLAAFLPDGKDGEEQPSWQSEKTRAIFVMFGILLGPFEEIYPILYEYLSHPNLCNGPICAGMQDTSETQALLLAYQRILQASPSFRDDLPKPWPLHSLCDIYKSATAQDALNTAAGKIQTRYSTATRLLALFVYSHGMQLSESVRVQAEHVFIGEPSILGVPESPGVDARFTLDMEEGKEQTIDVWVIHAKEAVRWQTVWTRCEESPIRYLKRQQSSEKKKDEETMDVDQVTTAMNKLRLTPQDLHPRVSSIGGVILLRGSPISASSSASKPVPFVETTSSYRTLTDLAIDISCRLPILLSGPASSGKTSILHHVYAQLHPSCIPAKASGNPRGLLTIPLGDSMGVDAKSLLGSYTSSPTSPGAFIWQEGSLTRAVRKGYWVILEDVDKASSEVLSIIKELARGLSPSKPAGFRPSLSLGNRGKVKAAPGFMLFGTRSTEARRKARFAAEAHGKDKGKSKESNEASEIDMGDSESMQLSPATFFTHKHWAEVILAAPAHTEILEIISKLFPSLQRVSQHLIPRIVGAWTALAQEQAKLSKGGHASGGLIRQVSLRDLIKWCRRIETIINASGGLRDPLANPVEQEHVFLEALDIFLGAFPTHDPLSMVKSASMDEFEGLRTALASALAHILDLNDERVEWLLEQRTPEMTFHKAPSSSAPSTIAIGRVALPRFAASQLGQDRSAPVLHNFAMTKASLTLMEQIAAATAMNEPILLVGETGTGKTTVVQHLASLVSRPFTALNLSQQSEASDLLGGFKPIEPKMPAMELHNEWYQLFTQAFSAKRNAKFLDAERKALNAAKWGKLSQLWRESAKMVAERMTAQDDTNADAEEGRKRRKTGPKSEQRSASPVASFSNNAYSAWASFLERVDSFRLQHVQISSTTSGRRFNFGFIEGPLVRAIRNGEWILLDEINLAADETLDFLSALLQSSTSSIALTERGDLDVVPRHPDFRLFACMNPATDVGKKLLPPPIRSRFTELYVSSPDADRDALRSIVEKYIGELAQGDKRVVDDAAQTYVDIKTLAQNGELADGANQRPHFSIRTLARALTSAVQFAPSFGLRRSLYEGFLMCFITSLDPESSHKATRILHQHLIAHAKNSNNLLSLIPASPSGDVSQHVQFGPFWLATGSLVPKEAPGYILTPSVHTKLFALARAICIGRFPVLIQGPTSAGKTSAVEFLAKRTGHRFVRINNHEHTDLQEYLGSYVSDPDTGALRFEEGLLVQALRRGDWIVLDELNLAPTDVLEALNRLLDDNRELFIPETGETVKPHPHFMLFATQNPPGLYGGRKVLSRAFRNRFLEAHFDDVPAHELEIILTQRCEIAPSYASKMVAVFAELQRRRQVDRVFESKHGFATLRDLFRWGSRSAIGYEELAENGYMLLAERARRKEDKAAVQDVLESLLRVRIRLDALYDLSSETNVVRRHLGAEFCSKLFNKIQESGLVPTASLQRLVALQCVAFAYNEPVLLVGEPGTGKTAVCDVVASVFSTRLDVLNCHQNTDASDLLGGQRPLRNRTSVESQALHLSSSVAGQPFDSIEGALTGIRAAMAADKSLEAAARYSAAIRSLQAANVLFEWYDGPLILSMKQGSHMLLDEISLADDSVLERLNSVLETGRSITLPNRQEKHTSAQMDADPGATHSVVAAEQFQVTATMNPGGDYGKKELSPALRNRFTEIWVSPITSKTDLSAILSETLSVVQERHWLVAGMLDFAIWLGKEVDVLPNHMVNLRDYLAWATFIEATNTGDDNRTSLSPAAAFVQGAHLSIIEGLPTLPSLMSFSQERLKDVQQRATHWLESLARQHDPSYQSIEKVAFSCTSQHVFVGPYRLSRNAADQLTLPDFAFNAPTTLVNTLSVVRALQIPSKAILLEGSPGAGKTSLVNALAAAVSQQLVRINLSEQTEATDLFGSELPVEGGRAGEFGWHDAAFLTAMKEGYWVLLDEMNLASQSVLEGLNSCLDHRGQVYIPELDKTFQKHPRFRVFAAQNPQSQGGGRKGLPQSFLNRFTKVHVQELTAQDFMHVARGMQVTAADTNSRLVVEFNRLVGEQVKQGFIGRTGGPWELNLRDILRWLQASQLSPTARLNVSEIVRLLYLARFRGQNDIARISHIFQEIFGLELKTDRLPSIKLTPDSVSIEGRAMARKGSTRPTYHPGLMQQQLPSLELLSQCVHLQWLSIMTAESYSGKTSAIEALAKLCGQELHVVRLSAVSDAADLLGSFEHLDSAGAMRERLARVCEILRDQLSSAASRLAEKDFSASIGAAVDVLSSLALSSSLPESLNAISTTVASLMSKEMPADVRDQLASVQHQLTRLQMSQTVGARFSWVDGSLVRCIRAGHWVVLQDANQCPPAVLDRLNSLFEANPVIVLAEKGSLAGDVEVIRPHPNFRLFMTTDPALGELSRAMRNRGIEISLSGQELSEVASTDRQRLIAISRRRRSFLRHAHAEEPCAPAVLSSGSPFLDLSRQRLAMLPLTNNAMCTLKVKSMWDLEGLATAGQILGLVGLQDAGAMSRLLVLEEDVATAFAEVASELVQSFSTSHGPFPQPRDPLAIPDRNISATAEGLFESLSLQLDDRGRLLLQHLARLERTATMKPDQNQAIQNCIFYRAHYPSTSWPPELGQLDLVALLHDLVATEETKIDVKSYGIDGIRLRCDMQDVAIFIIKLATAPTMDHAALHSILKLLSSSKALKALPSSHFLVHSCGRALSQHHGANSGGGAAMDLLWENILLSQPRILHDGFQSAALMINSTRSGNEATASHWPSALSFLGQLLQHWAGATAEDATELSQMHQQLSQHPRPTFAQGGIEEQGRETLPFLVCTLALLPSLRALSKSTALSASIESLLELHGPILGFGADNKTVVQLLVNTVLATARSDFAHSTLSRMCLWDMSWCRRMWSTTTSIADMFRPLLLKRAIHLMRAYQIWMRTCRHESSIGLLCC</sequence>
<reference evidence="13 14" key="1">
    <citation type="submission" date="2014-05" db="EMBL/GenBank/DDBJ databases">
        <title>Draft genome sequence of a rare smut relative, Tilletiaria anomala UBC 951.</title>
        <authorList>
            <consortium name="DOE Joint Genome Institute"/>
            <person name="Toome M."/>
            <person name="Kuo A."/>
            <person name="Henrissat B."/>
            <person name="Lipzen A."/>
            <person name="Tritt A."/>
            <person name="Yoshinaga Y."/>
            <person name="Zane M."/>
            <person name="Barry K."/>
            <person name="Grigoriev I.V."/>
            <person name="Spatafora J.W."/>
            <person name="Aimea M.C."/>
        </authorList>
    </citation>
    <scope>NUCLEOTIDE SEQUENCE [LARGE SCALE GENOMIC DNA]</scope>
    <source>
        <strain evidence="13 14">UBC 951</strain>
    </source>
</reference>
<evidence type="ECO:0000256" key="9">
    <source>
        <dbReference type="ARBA" id="ARBA00023242"/>
    </source>
</evidence>
<dbReference type="OrthoDB" id="5186at2759"/>
<keyword evidence="9" id="KW-0539">Nucleus</keyword>
<evidence type="ECO:0000256" key="6">
    <source>
        <dbReference type="ARBA" id="ARBA00022741"/>
    </source>
</evidence>
<evidence type="ECO:0000256" key="7">
    <source>
        <dbReference type="ARBA" id="ARBA00022840"/>
    </source>
</evidence>
<keyword evidence="14" id="KW-1185">Reference proteome</keyword>
<feature type="domain" description="AAA+ ATPase" evidence="12">
    <location>
        <begin position="1264"/>
        <end position="1410"/>
    </location>
</feature>
<dbReference type="RefSeq" id="XP_013243868.1">
    <property type="nucleotide sequence ID" value="XM_013388414.1"/>
</dbReference>
<organism evidence="13 14">
    <name type="scientific">Tilletiaria anomala (strain ATCC 24038 / CBS 436.72 / UBC 951)</name>
    <dbReference type="NCBI Taxonomy" id="1037660"/>
    <lineage>
        <taxon>Eukaryota</taxon>
        <taxon>Fungi</taxon>
        <taxon>Dikarya</taxon>
        <taxon>Basidiomycota</taxon>
        <taxon>Ustilaginomycotina</taxon>
        <taxon>Exobasidiomycetes</taxon>
        <taxon>Georgefischeriales</taxon>
        <taxon>Tilletiariaceae</taxon>
        <taxon>Tilletiaria</taxon>
    </lineage>
</organism>
<dbReference type="GO" id="GO:0000055">
    <property type="term" value="P:ribosomal large subunit export from nucleus"/>
    <property type="evidence" value="ECO:0007669"/>
    <property type="project" value="TreeGrafter"/>
</dbReference>
<dbReference type="InterPro" id="IPR040848">
    <property type="entry name" value="AAA_lid_7"/>
</dbReference>
<evidence type="ECO:0000256" key="4">
    <source>
        <dbReference type="ARBA" id="ARBA00017143"/>
    </source>
</evidence>
<dbReference type="InParanoid" id="A0A066W1B7"/>
<dbReference type="Gene3D" id="3.40.50.300">
    <property type="entry name" value="P-loop containing nucleotide triphosphate hydrolases"/>
    <property type="match status" value="6"/>
</dbReference>
<dbReference type="GO" id="GO:0005524">
    <property type="term" value="F:ATP binding"/>
    <property type="evidence" value="ECO:0007669"/>
    <property type="project" value="UniProtKB-KW"/>
</dbReference>
<evidence type="ECO:0000259" key="12">
    <source>
        <dbReference type="SMART" id="SM00382"/>
    </source>
</evidence>
<gene>
    <name evidence="13" type="ORF">K437DRAFT_93127</name>
</gene>
<evidence type="ECO:0000256" key="2">
    <source>
        <dbReference type="ARBA" id="ARBA00004642"/>
    </source>
</evidence>
<feature type="region of interest" description="Disordered" evidence="11">
    <location>
        <begin position="925"/>
        <end position="957"/>
    </location>
</feature>
<dbReference type="PANTHER" id="PTHR48103:SF2">
    <property type="entry name" value="MIDASIN"/>
    <property type="match status" value="1"/>
</dbReference>
<dbReference type="InterPro" id="IPR011704">
    <property type="entry name" value="ATPase_dyneun-rel_AAA"/>
</dbReference>
<dbReference type="FunFam" id="3.40.50.300:FF:000712">
    <property type="entry name" value="Midasin"/>
    <property type="match status" value="1"/>
</dbReference>
<keyword evidence="5" id="KW-0597">Phosphoprotein</keyword>
<dbReference type="Pfam" id="PF07728">
    <property type="entry name" value="AAA_5"/>
    <property type="match status" value="8"/>
</dbReference>
<dbReference type="GO" id="GO:0016887">
    <property type="term" value="F:ATP hydrolysis activity"/>
    <property type="evidence" value="ECO:0007669"/>
    <property type="project" value="InterPro"/>
</dbReference>
<comment type="caution">
    <text evidence="13">The sequence shown here is derived from an EMBL/GenBank/DDBJ whole genome shotgun (WGS) entry which is preliminary data.</text>
</comment>
<dbReference type="PANTHER" id="PTHR48103">
    <property type="entry name" value="MIDASIN-RELATED"/>
    <property type="match status" value="1"/>
</dbReference>
<dbReference type="EMBL" id="JMSN01000029">
    <property type="protein sequence ID" value="KDN47531.1"/>
    <property type="molecule type" value="Genomic_DNA"/>
</dbReference>
<keyword evidence="6" id="KW-0547">Nucleotide-binding</keyword>
<dbReference type="GO" id="GO:0030687">
    <property type="term" value="C:preribosome, large subunit precursor"/>
    <property type="evidence" value="ECO:0007669"/>
    <property type="project" value="TreeGrafter"/>
</dbReference>
<dbReference type="STRING" id="1037660.A0A066W1B7"/>
<dbReference type="GO" id="GO:0000027">
    <property type="term" value="P:ribosomal large subunit assembly"/>
    <property type="evidence" value="ECO:0007669"/>
    <property type="project" value="TreeGrafter"/>
</dbReference>
<dbReference type="FunFam" id="3.40.50.300:FF:001368">
    <property type="entry name" value="Midasin"/>
    <property type="match status" value="1"/>
</dbReference>
<evidence type="ECO:0000256" key="1">
    <source>
        <dbReference type="ARBA" id="ARBA00004604"/>
    </source>
</evidence>
<dbReference type="SMART" id="SM00382">
    <property type="entry name" value="AAA"/>
    <property type="match status" value="5"/>
</dbReference>
<evidence type="ECO:0000256" key="3">
    <source>
        <dbReference type="ARBA" id="ARBA00007188"/>
    </source>
</evidence>
<proteinExistence type="inferred from homology"/>
<dbReference type="GO" id="GO:0005654">
    <property type="term" value="C:nucleoplasm"/>
    <property type="evidence" value="ECO:0007669"/>
    <property type="project" value="UniProtKB-SubCell"/>
</dbReference>
<protein>
    <recommendedName>
        <fullName evidence="4">Midasin</fullName>
    </recommendedName>
    <alternativeName>
        <fullName evidence="10">MIDAS-containing protein</fullName>
    </alternativeName>
</protein>
<feature type="domain" description="AAA+ ATPase" evidence="12">
    <location>
        <begin position="1965"/>
        <end position="2116"/>
    </location>
</feature>
<dbReference type="GeneID" id="25267949"/>
<keyword evidence="13" id="KW-0378">Hydrolase</keyword>
<dbReference type="InterPro" id="IPR041190">
    <property type="entry name" value="Midasin_AAA_lid_5"/>
</dbReference>
<dbReference type="Pfam" id="PF17867">
    <property type="entry name" value="AAA_lid_7"/>
    <property type="match status" value="3"/>
</dbReference>
<dbReference type="GO" id="GO:0005730">
    <property type="term" value="C:nucleolus"/>
    <property type="evidence" value="ECO:0007669"/>
    <property type="project" value="UniProtKB-SubCell"/>
</dbReference>
<feature type="compositionally biased region" description="Basic and acidic residues" evidence="11">
    <location>
        <begin position="555"/>
        <end position="570"/>
    </location>
</feature>
<dbReference type="HOGENOM" id="CLU_000050_1_0_1"/>
<dbReference type="PROSITE" id="PS00675">
    <property type="entry name" value="SIGMA54_INTERACT_1"/>
    <property type="match status" value="1"/>
</dbReference>
<dbReference type="InterPro" id="IPR027417">
    <property type="entry name" value="P-loop_NTPase"/>
</dbReference>
<dbReference type="SUPFAM" id="SSF52540">
    <property type="entry name" value="P-loop containing nucleoside triphosphate hydrolases"/>
    <property type="match status" value="6"/>
</dbReference>
<comment type="subcellular location">
    <subcellularLocation>
        <location evidence="1">Nucleus</location>
        <location evidence="1">Nucleolus</location>
    </subcellularLocation>
    <subcellularLocation>
        <location evidence="2">Nucleus</location>
        <location evidence="2">Nucleoplasm</location>
    </subcellularLocation>
</comment>
<feature type="region of interest" description="Disordered" evidence="11">
    <location>
        <begin position="555"/>
        <end position="581"/>
    </location>
</feature>
<evidence type="ECO:0000256" key="10">
    <source>
        <dbReference type="ARBA" id="ARBA00077000"/>
    </source>
</evidence>
<evidence type="ECO:0000256" key="11">
    <source>
        <dbReference type="SAM" id="MobiDB-lite"/>
    </source>
</evidence>